<keyword evidence="4" id="KW-1185">Reference proteome</keyword>
<proteinExistence type="predicted"/>
<evidence type="ECO:0000256" key="1">
    <source>
        <dbReference type="SAM" id="MobiDB-lite"/>
    </source>
</evidence>
<evidence type="ECO:0000313" key="4">
    <source>
        <dbReference type="Proteomes" id="UP000516437"/>
    </source>
</evidence>
<name>A0A6A1UJ95_9ROSI</name>
<protein>
    <submittedName>
        <fullName evidence="3">Uncharacterized protein</fullName>
    </submittedName>
</protein>
<gene>
    <name evidence="3" type="ORF">CJ030_MR0G027002</name>
</gene>
<evidence type="ECO:0000256" key="2">
    <source>
        <dbReference type="SAM" id="Phobius"/>
    </source>
</evidence>
<keyword evidence="2" id="KW-0812">Transmembrane</keyword>
<feature type="transmembrane region" description="Helical" evidence="2">
    <location>
        <begin position="91"/>
        <end position="115"/>
    </location>
</feature>
<dbReference type="EMBL" id="RXIC02000491">
    <property type="protein sequence ID" value="KAB1199210.1"/>
    <property type="molecule type" value="Genomic_DNA"/>
</dbReference>
<dbReference type="AlphaFoldDB" id="A0A6A1UJ95"/>
<reference evidence="3 4" key="1">
    <citation type="journal article" date="2019" name="Plant Biotechnol. J.">
        <title>The red bayberry genome and genetic basis of sex determination.</title>
        <authorList>
            <person name="Jia H.M."/>
            <person name="Jia H.J."/>
            <person name="Cai Q.L."/>
            <person name="Wang Y."/>
            <person name="Zhao H.B."/>
            <person name="Yang W.F."/>
            <person name="Wang G.Y."/>
            <person name="Li Y.H."/>
            <person name="Zhan D.L."/>
            <person name="Shen Y.T."/>
            <person name="Niu Q.F."/>
            <person name="Chang L."/>
            <person name="Qiu J."/>
            <person name="Zhao L."/>
            <person name="Xie H.B."/>
            <person name="Fu W.Y."/>
            <person name="Jin J."/>
            <person name="Li X.W."/>
            <person name="Jiao Y."/>
            <person name="Zhou C.C."/>
            <person name="Tu T."/>
            <person name="Chai C.Y."/>
            <person name="Gao J.L."/>
            <person name="Fan L.J."/>
            <person name="van de Weg E."/>
            <person name="Wang J.Y."/>
            <person name="Gao Z.S."/>
        </authorList>
    </citation>
    <scope>NUCLEOTIDE SEQUENCE [LARGE SCALE GENOMIC DNA]</scope>
    <source>
        <tissue evidence="3">Leaves</tissue>
    </source>
</reference>
<keyword evidence="2" id="KW-1133">Transmembrane helix</keyword>
<organism evidence="3 4">
    <name type="scientific">Morella rubra</name>
    <name type="common">Chinese bayberry</name>
    <dbReference type="NCBI Taxonomy" id="262757"/>
    <lineage>
        <taxon>Eukaryota</taxon>
        <taxon>Viridiplantae</taxon>
        <taxon>Streptophyta</taxon>
        <taxon>Embryophyta</taxon>
        <taxon>Tracheophyta</taxon>
        <taxon>Spermatophyta</taxon>
        <taxon>Magnoliopsida</taxon>
        <taxon>eudicotyledons</taxon>
        <taxon>Gunneridae</taxon>
        <taxon>Pentapetalae</taxon>
        <taxon>rosids</taxon>
        <taxon>fabids</taxon>
        <taxon>Fagales</taxon>
        <taxon>Myricaceae</taxon>
        <taxon>Morella</taxon>
    </lineage>
</organism>
<dbReference type="Proteomes" id="UP000516437">
    <property type="component" value="Unassembled WGS sequence"/>
</dbReference>
<sequence length="158" mass="17502">MLRHPLPCLAIFVIITYKFTSLFGYKYVLITLRLRFSLHLVLISSSNNRMRAFPPLACQHGYCSTLTPMASPDILVPKIRISQHDLQTNPFWVVGIVLSAITLLLCFGGAAYLIIHKLGHLVADHLPSPPPSPPPAIDEIELESSLPPSSHEGSPYHI</sequence>
<feature type="transmembrane region" description="Helical" evidence="2">
    <location>
        <begin position="7"/>
        <end position="28"/>
    </location>
</feature>
<feature type="compositionally biased region" description="Low complexity" evidence="1">
    <location>
        <begin position="143"/>
        <end position="158"/>
    </location>
</feature>
<accession>A0A6A1UJ95</accession>
<feature type="region of interest" description="Disordered" evidence="1">
    <location>
        <begin position="130"/>
        <end position="158"/>
    </location>
</feature>
<comment type="caution">
    <text evidence="3">The sequence shown here is derived from an EMBL/GenBank/DDBJ whole genome shotgun (WGS) entry which is preliminary data.</text>
</comment>
<keyword evidence="2" id="KW-0472">Membrane</keyword>
<evidence type="ECO:0000313" key="3">
    <source>
        <dbReference type="EMBL" id="KAB1199210.1"/>
    </source>
</evidence>